<sequence length="278" mass="30661">MRPDEFLRALTQLPPPLHDRVLILRPYTRATRCDDCQGIGDAVHLALTAAHYDELTSAAELLDTAERLAAAHTEHSGRKADCLPLPDQDRGRGRVVRWAKAAGPLVAATDASWKGRAGGIGYVVSDGHYGLLGRGTGRLDPTGRSRVLVDELRAVDYLLTGYAEVPAGMTVLLDSLTAVRYLHRWQAGETDPMPAGYSLRQRRWSDKPTLVRLAEQVAHRPDLTFAHVKGHSGHALNEAADGLSHMARRRREESFDLRPRAHALVDAFLRDWHANATV</sequence>
<name>A0A1C4WFG1_9ACTN</name>
<dbReference type="EMBL" id="FMCR01000002">
    <property type="protein sequence ID" value="SCE94869.1"/>
    <property type="molecule type" value="Genomic_DNA"/>
</dbReference>
<dbReference type="InterPro" id="IPR036397">
    <property type="entry name" value="RNaseH_sf"/>
</dbReference>
<dbReference type="STRING" id="285676.GA0070561_2654"/>
<evidence type="ECO:0000313" key="3">
    <source>
        <dbReference type="Proteomes" id="UP000198864"/>
    </source>
</evidence>
<feature type="domain" description="RNase H type-1" evidence="1">
    <location>
        <begin position="101"/>
        <end position="249"/>
    </location>
</feature>
<dbReference type="GO" id="GO:0003676">
    <property type="term" value="F:nucleic acid binding"/>
    <property type="evidence" value="ECO:0007669"/>
    <property type="project" value="InterPro"/>
</dbReference>
<dbReference type="InterPro" id="IPR002156">
    <property type="entry name" value="RNaseH_domain"/>
</dbReference>
<dbReference type="AlphaFoldDB" id="A0A1C4WFG1"/>
<organism evidence="2 3">
    <name type="scientific">Micromonospora saelicesensis</name>
    <dbReference type="NCBI Taxonomy" id="285676"/>
    <lineage>
        <taxon>Bacteria</taxon>
        <taxon>Bacillati</taxon>
        <taxon>Actinomycetota</taxon>
        <taxon>Actinomycetes</taxon>
        <taxon>Micromonosporales</taxon>
        <taxon>Micromonosporaceae</taxon>
        <taxon>Micromonospora</taxon>
    </lineage>
</organism>
<dbReference type="InterPro" id="IPR012337">
    <property type="entry name" value="RNaseH-like_sf"/>
</dbReference>
<gene>
    <name evidence="2" type="ORF">GA0070561_2654</name>
</gene>
<evidence type="ECO:0000259" key="1">
    <source>
        <dbReference type="PROSITE" id="PS50879"/>
    </source>
</evidence>
<dbReference type="RefSeq" id="WP_091399442.1">
    <property type="nucleotide sequence ID" value="NZ_FMCR01000002.1"/>
</dbReference>
<dbReference type="Proteomes" id="UP000198864">
    <property type="component" value="Unassembled WGS sequence"/>
</dbReference>
<accession>A0A1C4WFG1</accession>
<proteinExistence type="predicted"/>
<protein>
    <submittedName>
        <fullName evidence="2">Ribonuclease HI</fullName>
    </submittedName>
</protein>
<reference evidence="2 3" key="1">
    <citation type="submission" date="2016-06" db="EMBL/GenBank/DDBJ databases">
        <authorList>
            <person name="Kjaerup R.B."/>
            <person name="Dalgaard T.S."/>
            <person name="Juul-Madsen H.R."/>
        </authorList>
    </citation>
    <scope>NUCLEOTIDE SEQUENCE [LARGE SCALE GENOMIC DNA]</scope>
    <source>
        <strain evidence="2 3">DSM 44871</strain>
    </source>
</reference>
<dbReference type="SUPFAM" id="SSF53098">
    <property type="entry name" value="Ribonuclease H-like"/>
    <property type="match status" value="1"/>
</dbReference>
<dbReference type="Gene3D" id="3.30.420.10">
    <property type="entry name" value="Ribonuclease H-like superfamily/Ribonuclease H"/>
    <property type="match status" value="1"/>
</dbReference>
<evidence type="ECO:0000313" key="2">
    <source>
        <dbReference type="EMBL" id="SCE94869.1"/>
    </source>
</evidence>
<dbReference type="PROSITE" id="PS50879">
    <property type="entry name" value="RNASE_H_1"/>
    <property type="match status" value="1"/>
</dbReference>
<dbReference type="GO" id="GO:0004523">
    <property type="term" value="F:RNA-DNA hybrid ribonuclease activity"/>
    <property type="evidence" value="ECO:0007669"/>
    <property type="project" value="InterPro"/>
</dbReference>
<dbReference type="Pfam" id="PF00075">
    <property type="entry name" value="RNase_H"/>
    <property type="match status" value="1"/>
</dbReference>